<keyword evidence="5" id="KW-0862">Zinc</keyword>
<feature type="region of interest" description="Disordered" evidence="6">
    <location>
        <begin position="169"/>
        <end position="188"/>
    </location>
</feature>
<evidence type="ECO:0000313" key="9">
    <source>
        <dbReference type="EMBL" id="KAK9813988.1"/>
    </source>
</evidence>
<keyword evidence="7" id="KW-1133">Transmembrane helix</keyword>
<dbReference type="Proteomes" id="UP001465755">
    <property type="component" value="Unassembled WGS sequence"/>
</dbReference>
<dbReference type="InterPro" id="IPR000967">
    <property type="entry name" value="Znf_NFX1"/>
</dbReference>
<dbReference type="EMBL" id="JALJOQ010000002">
    <property type="protein sequence ID" value="KAK9813988.1"/>
    <property type="molecule type" value="Genomic_DNA"/>
</dbReference>
<reference evidence="9 10" key="1">
    <citation type="journal article" date="2024" name="Nat. Commun.">
        <title>Phylogenomics reveals the evolutionary origins of lichenization in chlorophyte algae.</title>
        <authorList>
            <person name="Puginier C."/>
            <person name="Libourel C."/>
            <person name="Otte J."/>
            <person name="Skaloud P."/>
            <person name="Haon M."/>
            <person name="Grisel S."/>
            <person name="Petersen M."/>
            <person name="Berrin J.G."/>
            <person name="Delaux P.M."/>
            <person name="Dal Grande F."/>
            <person name="Keller J."/>
        </authorList>
    </citation>
    <scope>NUCLEOTIDE SEQUENCE [LARGE SCALE GENOMIC DNA]</scope>
    <source>
        <strain evidence="9 10">SAG 2036</strain>
    </source>
</reference>
<keyword evidence="7" id="KW-0812">Transmembrane</keyword>
<feature type="region of interest" description="Disordered" evidence="6">
    <location>
        <begin position="89"/>
        <end position="125"/>
    </location>
</feature>
<organism evidence="9 10">
    <name type="scientific">Symbiochloris irregularis</name>
    <dbReference type="NCBI Taxonomy" id="706552"/>
    <lineage>
        <taxon>Eukaryota</taxon>
        <taxon>Viridiplantae</taxon>
        <taxon>Chlorophyta</taxon>
        <taxon>core chlorophytes</taxon>
        <taxon>Trebouxiophyceae</taxon>
        <taxon>Trebouxiales</taxon>
        <taxon>Trebouxiaceae</taxon>
        <taxon>Symbiochloris</taxon>
    </lineage>
</organism>
<sequence length="531" mass="56756">MQTPAATAPCKDCGPVPVARLSSEVRGALPPWPLPLHLPGHGCQGLRLWPPGARGALLRERQVPDKVCQHAQLPAPPLQEALLRGRLPPVRPALQSPPQVRQPPLPGPLPPRSMPALPSDSHSHLQPHTCHYGPCPSCELKCGQQLACGHSCTDGCHDPRPPTIAAFAKPAPPPANALTSPTKPGDRVAGAAASAPAVQQAVKAAEQHAEVAAPCRPCAVPVEVGCVGGHIREQRPCSSSQPFSCSSACDRSLPCGNHTCSLPCHGPSDNTAHGTPSGGLWRACEACTRSCERALPCGHACPLPCHTGSCASCSVPLAKPCHCGRTTVDLLCQEQGTAEDSGRLSCGRPCHRMLPACGHLCQQPCHRGACPEPCQETVTVRCDCRRLRSKLPCHEARARLAAAGRGDTLDPSAAARVLACDEECARLKGTQQRRAHDKASSGRDEQSDTEALSPPKPHGPAQESQPVLSRAEKRRMQKGAREQQQELAQKRKRRDRVLWWLRQGGFWFVFVVVSVVLATYFAQALRVFLKM</sequence>
<feature type="domain" description="NF-X1-type" evidence="8">
    <location>
        <begin position="123"/>
        <end position="140"/>
    </location>
</feature>
<feature type="region of interest" description="Disordered" evidence="6">
    <location>
        <begin position="431"/>
        <end position="488"/>
    </location>
</feature>
<dbReference type="GO" id="GO:0008270">
    <property type="term" value="F:zinc ion binding"/>
    <property type="evidence" value="ECO:0007669"/>
    <property type="project" value="UniProtKB-KW"/>
</dbReference>
<keyword evidence="4" id="KW-0863">Zinc-finger</keyword>
<dbReference type="GO" id="GO:0000977">
    <property type="term" value="F:RNA polymerase II transcription regulatory region sequence-specific DNA binding"/>
    <property type="evidence" value="ECO:0007669"/>
    <property type="project" value="TreeGrafter"/>
</dbReference>
<keyword evidence="3" id="KW-0677">Repeat</keyword>
<feature type="transmembrane region" description="Helical" evidence="7">
    <location>
        <begin position="499"/>
        <end position="522"/>
    </location>
</feature>
<evidence type="ECO:0000256" key="7">
    <source>
        <dbReference type="SAM" id="Phobius"/>
    </source>
</evidence>
<proteinExistence type="inferred from homology"/>
<gene>
    <name evidence="9" type="ORF">WJX73_008100</name>
</gene>
<accession>A0AAW1PZB3</accession>
<evidence type="ECO:0000256" key="5">
    <source>
        <dbReference type="ARBA" id="ARBA00022833"/>
    </source>
</evidence>
<evidence type="ECO:0000256" key="6">
    <source>
        <dbReference type="SAM" id="MobiDB-lite"/>
    </source>
</evidence>
<dbReference type="GO" id="GO:0005634">
    <property type="term" value="C:nucleus"/>
    <property type="evidence" value="ECO:0007669"/>
    <property type="project" value="InterPro"/>
</dbReference>
<keyword evidence="2" id="KW-0479">Metal-binding</keyword>
<comment type="similarity">
    <text evidence="1">Belongs to the NFX1 family.</text>
</comment>
<feature type="domain" description="NF-X1-type" evidence="8">
    <location>
        <begin position="357"/>
        <end position="376"/>
    </location>
</feature>
<dbReference type="PANTHER" id="PTHR12360:SF1">
    <property type="entry name" value="NF-X1-TYPE ZINC FINGER PROTEIN NFXL1"/>
    <property type="match status" value="1"/>
</dbReference>
<evidence type="ECO:0000256" key="1">
    <source>
        <dbReference type="ARBA" id="ARBA00007269"/>
    </source>
</evidence>
<feature type="domain" description="NF-X1-type" evidence="8">
    <location>
        <begin position="297"/>
        <end position="315"/>
    </location>
</feature>
<dbReference type="InterPro" id="IPR034078">
    <property type="entry name" value="NFX1_fam"/>
</dbReference>
<evidence type="ECO:0000256" key="3">
    <source>
        <dbReference type="ARBA" id="ARBA00022737"/>
    </source>
</evidence>
<keyword evidence="7" id="KW-0472">Membrane</keyword>
<comment type="caution">
    <text evidence="9">The sequence shown here is derived from an EMBL/GenBank/DDBJ whole genome shotgun (WGS) entry which is preliminary data.</text>
</comment>
<feature type="domain" description="NF-X1-type" evidence="8">
    <location>
        <begin position="255"/>
        <end position="289"/>
    </location>
</feature>
<evidence type="ECO:0000313" key="10">
    <source>
        <dbReference type="Proteomes" id="UP001465755"/>
    </source>
</evidence>
<feature type="compositionally biased region" description="Pro residues" evidence="6">
    <location>
        <begin position="100"/>
        <end position="113"/>
    </location>
</feature>
<dbReference type="GO" id="GO:0000981">
    <property type="term" value="F:DNA-binding transcription factor activity, RNA polymerase II-specific"/>
    <property type="evidence" value="ECO:0007669"/>
    <property type="project" value="TreeGrafter"/>
</dbReference>
<feature type="compositionally biased region" description="Basic and acidic residues" evidence="6">
    <location>
        <begin position="437"/>
        <end position="446"/>
    </location>
</feature>
<evidence type="ECO:0000259" key="8">
    <source>
        <dbReference type="SMART" id="SM00438"/>
    </source>
</evidence>
<dbReference type="AlphaFoldDB" id="A0AAW1PZB3"/>
<protein>
    <recommendedName>
        <fullName evidence="8">NF-X1-type domain-containing protein</fullName>
    </recommendedName>
</protein>
<dbReference type="SMART" id="SM00438">
    <property type="entry name" value="ZnF_NFX"/>
    <property type="match status" value="4"/>
</dbReference>
<evidence type="ECO:0000256" key="2">
    <source>
        <dbReference type="ARBA" id="ARBA00022723"/>
    </source>
</evidence>
<dbReference type="CDD" id="cd06008">
    <property type="entry name" value="NF-X1-zinc-finger"/>
    <property type="match status" value="2"/>
</dbReference>
<keyword evidence="10" id="KW-1185">Reference proteome</keyword>
<evidence type="ECO:0000256" key="4">
    <source>
        <dbReference type="ARBA" id="ARBA00022771"/>
    </source>
</evidence>
<name>A0AAW1PZB3_9CHLO</name>
<dbReference type="PANTHER" id="PTHR12360">
    <property type="entry name" value="NUCLEAR TRANSCRIPTION FACTOR, X-BOX BINDING 1 NFX1"/>
    <property type="match status" value="1"/>
</dbReference>